<proteinExistence type="predicted"/>
<evidence type="ECO:0000313" key="2">
    <source>
        <dbReference type="Proteomes" id="UP000198744"/>
    </source>
</evidence>
<organism evidence="1 2">
    <name type="scientific">Syntrophus gentianae</name>
    <dbReference type="NCBI Taxonomy" id="43775"/>
    <lineage>
        <taxon>Bacteria</taxon>
        <taxon>Pseudomonadati</taxon>
        <taxon>Thermodesulfobacteriota</taxon>
        <taxon>Syntrophia</taxon>
        <taxon>Syntrophales</taxon>
        <taxon>Syntrophaceae</taxon>
        <taxon>Syntrophus</taxon>
    </lineage>
</organism>
<dbReference type="AlphaFoldDB" id="A0A1H7YC57"/>
<keyword evidence="2" id="KW-1185">Reference proteome</keyword>
<name>A0A1H7YC57_9BACT</name>
<sequence>MERYGDQEVTVAYDDDRASLQQMMELLKQGKYPVSGKPVIVE</sequence>
<dbReference type="Proteomes" id="UP000198744">
    <property type="component" value="Unassembled WGS sequence"/>
</dbReference>
<evidence type="ECO:0000313" key="1">
    <source>
        <dbReference type="EMBL" id="SEM43563.1"/>
    </source>
</evidence>
<reference evidence="1 2" key="1">
    <citation type="submission" date="2016-10" db="EMBL/GenBank/DDBJ databases">
        <authorList>
            <person name="de Groot N.N."/>
        </authorList>
    </citation>
    <scope>NUCLEOTIDE SEQUENCE [LARGE SCALE GENOMIC DNA]</scope>
    <source>
        <strain evidence="1 2">DSM 8423</strain>
    </source>
</reference>
<accession>A0A1H7YC57</accession>
<dbReference type="STRING" id="43775.SAMN04489760_11562"/>
<dbReference type="EMBL" id="FOBS01000015">
    <property type="protein sequence ID" value="SEM43563.1"/>
    <property type="molecule type" value="Genomic_DNA"/>
</dbReference>
<dbReference type="RefSeq" id="WP_272936622.1">
    <property type="nucleotide sequence ID" value="NZ_FOBS01000015.1"/>
</dbReference>
<protein>
    <submittedName>
        <fullName evidence="1">Uncharacterized protein</fullName>
    </submittedName>
</protein>
<gene>
    <name evidence="1" type="ORF">SAMN04489760_11562</name>
</gene>